<dbReference type="PROSITE" id="PS51192">
    <property type="entry name" value="HELICASE_ATP_BIND_1"/>
    <property type="match status" value="1"/>
</dbReference>
<protein>
    <recommendedName>
        <fullName evidence="8">DEAD/DEAH box helicase</fullName>
    </recommendedName>
</protein>
<dbReference type="InterPro" id="IPR001650">
    <property type="entry name" value="Helicase_C-like"/>
</dbReference>
<evidence type="ECO:0000256" key="3">
    <source>
        <dbReference type="ARBA" id="ARBA00022806"/>
    </source>
</evidence>
<evidence type="ECO:0008006" key="8">
    <source>
        <dbReference type="Google" id="ProtNLM"/>
    </source>
</evidence>
<dbReference type="Pfam" id="PF00270">
    <property type="entry name" value="DEAD"/>
    <property type="match status" value="1"/>
</dbReference>
<evidence type="ECO:0000256" key="1">
    <source>
        <dbReference type="ARBA" id="ARBA00022741"/>
    </source>
</evidence>
<dbReference type="CDD" id="cd17921">
    <property type="entry name" value="DEXHc_Ski2"/>
    <property type="match status" value="1"/>
</dbReference>
<evidence type="ECO:0000313" key="7">
    <source>
        <dbReference type="EMBL" id="BFM45263.1"/>
    </source>
</evidence>
<evidence type="ECO:0000256" key="2">
    <source>
        <dbReference type="ARBA" id="ARBA00022801"/>
    </source>
</evidence>
<evidence type="ECO:0000256" key="4">
    <source>
        <dbReference type="ARBA" id="ARBA00022840"/>
    </source>
</evidence>
<dbReference type="InterPro" id="IPR014001">
    <property type="entry name" value="Helicase_ATP-bd"/>
</dbReference>
<dbReference type="SMART" id="SM00487">
    <property type="entry name" value="DEXDc"/>
    <property type="match status" value="1"/>
</dbReference>
<dbReference type="SMART" id="SM00490">
    <property type="entry name" value="HELICc"/>
    <property type="match status" value="1"/>
</dbReference>
<dbReference type="AlphaFoldDB" id="A0AAT9H6V2"/>
<evidence type="ECO:0000259" key="6">
    <source>
        <dbReference type="PROSITE" id="PS51194"/>
    </source>
</evidence>
<evidence type="ECO:0000259" key="5">
    <source>
        <dbReference type="PROSITE" id="PS51192"/>
    </source>
</evidence>
<dbReference type="PANTHER" id="PTHR47961:SF10">
    <property type="entry name" value="ATP-DEPENDENT DNA HELICASE HEL308"/>
    <property type="match status" value="1"/>
</dbReference>
<dbReference type="EMBL" id="AP031573">
    <property type="protein sequence ID" value="BFM45263.1"/>
    <property type="molecule type" value="Genomic_DNA"/>
</dbReference>
<keyword evidence="2" id="KW-0378">Hydrolase</keyword>
<dbReference type="Gene3D" id="3.40.50.300">
    <property type="entry name" value="P-loop containing nucleotide triphosphate hydrolases"/>
    <property type="match status" value="2"/>
</dbReference>
<feature type="domain" description="Helicase ATP-binding" evidence="5">
    <location>
        <begin position="306"/>
        <end position="458"/>
    </location>
</feature>
<dbReference type="SUPFAM" id="SSF52540">
    <property type="entry name" value="P-loop containing nucleoside triphosphate hydrolases"/>
    <property type="match status" value="1"/>
</dbReference>
<dbReference type="InterPro" id="IPR027417">
    <property type="entry name" value="P-loop_NTPase"/>
</dbReference>
<dbReference type="GO" id="GO:0016787">
    <property type="term" value="F:hydrolase activity"/>
    <property type="evidence" value="ECO:0007669"/>
    <property type="project" value="UniProtKB-KW"/>
</dbReference>
<feature type="domain" description="Helicase C-terminal" evidence="6">
    <location>
        <begin position="534"/>
        <end position="729"/>
    </location>
</feature>
<proteinExistence type="predicted"/>
<dbReference type="RefSeq" id="WP_369616263.1">
    <property type="nucleotide sequence ID" value="NZ_AP031573.1"/>
</dbReference>
<keyword evidence="3" id="KW-0347">Helicase</keyword>
<dbReference type="PROSITE" id="PS51194">
    <property type="entry name" value="HELICASE_CTER"/>
    <property type="match status" value="1"/>
</dbReference>
<dbReference type="InterPro" id="IPR002464">
    <property type="entry name" value="DNA/RNA_helicase_DEAH_CS"/>
</dbReference>
<keyword evidence="4" id="KW-0067">ATP-binding</keyword>
<keyword evidence="1" id="KW-0547">Nucleotide-binding</keyword>
<reference evidence="7" key="1">
    <citation type="submission" date="2024-05" db="EMBL/GenBank/DDBJ databases">
        <title>Whole-Genome Sequence of CFS9, a Potential Fish Probiotic Isolated from the Body Surface of Silurus asotus.</title>
        <authorList>
            <person name="Kojima M."/>
            <person name="Tobioka K."/>
            <person name="Yokota K."/>
            <person name="Nakatani H."/>
            <person name="Hori K."/>
            <person name="Tamaru Y."/>
            <person name="Okazaki F."/>
        </authorList>
    </citation>
    <scope>NUCLEOTIDE SEQUENCE</scope>
    <source>
        <strain evidence="7">CFS9</strain>
    </source>
</reference>
<dbReference type="GO" id="GO:0004386">
    <property type="term" value="F:helicase activity"/>
    <property type="evidence" value="ECO:0007669"/>
    <property type="project" value="UniProtKB-KW"/>
</dbReference>
<accession>A0AAT9H6V2</accession>
<dbReference type="InterPro" id="IPR011545">
    <property type="entry name" value="DEAD/DEAH_box_helicase_dom"/>
</dbReference>
<dbReference type="GO" id="GO:0005524">
    <property type="term" value="F:ATP binding"/>
    <property type="evidence" value="ECO:0007669"/>
    <property type="project" value="UniProtKB-KW"/>
</dbReference>
<dbReference type="PANTHER" id="PTHR47961">
    <property type="entry name" value="DNA POLYMERASE THETA, PUTATIVE (AFU_ORTHOLOGUE AFUA_1G05260)-RELATED"/>
    <property type="match status" value="1"/>
</dbReference>
<dbReference type="PROSITE" id="PS00690">
    <property type="entry name" value="DEAH_ATP_HELICASE"/>
    <property type="match status" value="1"/>
</dbReference>
<dbReference type="InterPro" id="IPR050474">
    <property type="entry name" value="Hel308_SKI2-like"/>
</dbReference>
<dbReference type="GO" id="GO:0003676">
    <property type="term" value="F:nucleic acid binding"/>
    <property type="evidence" value="ECO:0007669"/>
    <property type="project" value="InterPro"/>
</dbReference>
<name>A0AAT9H6V2_9FLAO</name>
<gene>
    <name evidence="7" type="ORF">CFS9_39040</name>
</gene>
<sequence length="1041" mass="119165">MNNQEFNIDNLLLTNPVFENIFEDSKYNYVENLITKAQFPSHSQHKAIRYSFLLFNNELSKIDSTWSDRVVLFEKVYYLLRAIDIENNNDSFDEIWGIENIKTKPLYYFYLAATGLLSENNIKVQIDLREYSLKPTINESWESKILNQIFDCLTLLIRKESLNDIQYSLDQIEILKREQVKYEEAYLNNLPNRAQTNKAINLVGYYHLCKILTETASYLIQGYNYKENLQKIIQRHTRYAYDSFENLPRIQSLCSIIFLVCNRLYSNCIWTQTIGLSTNIQKLCETLNKKNFVDLMPSQQSAIKNHFLDPASSATILQMPTSAGKTLLAEFAILQTKALIPNAKVIYLVPTRALTNQVVSDLRNDFVNIGLSIEKSTGANELDPSEDLFLNSKIDVLVATPEKFDLLIRKDHPVTHNISLIVVDEAHNINDRGRGARLELLLSILKRERPNLRYLLLTPFIPRRENGELVKEWLSGGKNAIPPILVDWKPSDKIFIGLKEFTHRFEASLIRNPYGWHIKDGKFDIEKLTLKSTTVKDKLFEFTAKHFGSGDKSTLFLCQGKGTCDKRAEMLYNTLNLPDKNSDVLDLVSRYIEEVIGEKTILSKVLKKGIAVHHAGLTDETKRLIEYLIKVKEINYICATTTVAQGINFPISTVYFDDTRKGAHDHLTVSEFRNIAGRAGRTLIDNVGKIIFPFNTKDNADKAKKYLSAESEEISSALVDLILASEEIINAFSDNENSSERGKLFSNNEALSSLTQYLIHLLNVSKENMYADELEDLFKDSLGYYMLDVEKRKKFIEICNTLYFHFKNRTSKGVLKYADKTGFSVPSVLSIMQSKSENPEIKNVESWKPENLFNPLDYSSMTEKINVIAHLKEVKLGTDSTASPFNPEVVAEILVEWVNGANISKLSKIHPFYKNKEENRINEFINYLTTATFKTSWGLSALEGIVKSNNDDIEDINSYIPSMVYYGVKNKEAIALRMLGVPRLVAENMAPNIFEKKEPKSYDDVRETIKNLSLEQWKSITPSSSSLNSNEWKKITNILLD</sequence>
<organism evidence="7">
    <name type="scientific">Flavobacterium sp. CFS9</name>
    <dbReference type="NCBI Taxonomy" id="3143118"/>
    <lineage>
        <taxon>Bacteria</taxon>
        <taxon>Pseudomonadati</taxon>
        <taxon>Bacteroidota</taxon>
        <taxon>Flavobacteriia</taxon>
        <taxon>Flavobacteriales</taxon>
        <taxon>Flavobacteriaceae</taxon>
        <taxon>Flavobacterium</taxon>
    </lineage>
</organism>